<protein>
    <submittedName>
        <fullName evidence="1">Uncharacterized protein</fullName>
    </submittedName>
</protein>
<name>A0A6H5HYK3_9HYME</name>
<proteinExistence type="predicted"/>
<evidence type="ECO:0000313" key="1">
    <source>
        <dbReference type="EMBL" id="CAB0029208.1"/>
    </source>
</evidence>
<dbReference type="Proteomes" id="UP000479190">
    <property type="component" value="Unassembled WGS sequence"/>
</dbReference>
<evidence type="ECO:0000313" key="2">
    <source>
        <dbReference type="Proteomes" id="UP000479190"/>
    </source>
</evidence>
<reference evidence="1 2" key="1">
    <citation type="submission" date="2020-02" db="EMBL/GenBank/DDBJ databases">
        <authorList>
            <person name="Ferguson B K."/>
        </authorList>
    </citation>
    <scope>NUCLEOTIDE SEQUENCE [LARGE SCALE GENOMIC DNA]</scope>
</reference>
<organism evidence="1 2">
    <name type="scientific">Trichogramma brassicae</name>
    <dbReference type="NCBI Taxonomy" id="86971"/>
    <lineage>
        <taxon>Eukaryota</taxon>
        <taxon>Metazoa</taxon>
        <taxon>Ecdysozoa</taxon>
        <taxon>Arthropoda</taxon>
        <taxon>Hexapoda</taxon>
        <taxon>Insecta</taxon>
        <taxon>Pterygota</taxon>
        <taxon>Neoptera</taxon>
        <taxon>Endopterygota</taxon>
        <taxon>Hymenoptera</taxon>
        <taxon>Apocrita</taxon>
        <taxon>Proctotrupomorpha</taxon>
        <taxon>Chalcidoidea</taxon>
        <taxon>Trichogrammatidae</taxon>
        <taxon>Trichogramma</taxon>
    </lineage>
</organism>
<feature type="non-terminal residue" evidence="1">
    <location>
        <position position="1"/>
    </location>
</feature>
<accession>A0A6H5HYK3</accession>
<dbReference type="AlphaFoldDB" id="A0A6H5HYK3"/>
<gene>
    <name evidence="1" type="ORF">TBRA_LOCUS1270</name>
</gene>
<dbReference type="EMBL" id="CADCXV010000272">
    <property type="protein sequence ID" value="CAB0029208.1"/>
    <property type="molecule type" value="Genomic_DNA"/>
</dbReference>
<sequence length="74" mass="8568">FFFVFLTCKTPENLSFDYLRIYIILTNYSAFLFFTRDAIVQGSVEFSPWSAIVLARRALIGFPLGAQVRFNSPY</sequence>
<keyword evidence="2" id="KW-1185">Reference proteome</keyword>